<dbReference type="InterPro" id="IPR013324">
    <property type="entry name" value="RNA_pol_sigma_r3/r4-like"/>
</dbReference>
<reference evidence="8 9" key="1">
    <citation type="submission" date="2020-08" db="EMBL/GenBank/DDBJ databases">
        <title>Cohnella phylogeny.</title>
        <authorList>
            <person name="Dunlap C."/>
        </authorList>
    </citation>
    <scope>NUCLEOTIDE SEQUENCE [LARGE SCALE GENOMIC DNA]</scope>
    <source>
        <strain evidence="8 9">DSM 28246</strain>
    </source>
</reference>
<dbReference type="GO" id="GO:0006352">
    <property type="term" value="P:DNA-templated transcription initiation"/>
    <property type="evidence" value="ECO:0007669"/>
    <property type="project" value="InterPro"/>
</dbReference>
<dbReference type="InterPro" id="IPR007630">
    <property type="entry name" value="RNA_pol_sigma70_r4"/>
</dbReference>
<keyword evidence="2" id="KW-0805">Transcription regulation</keyword>
<evidence type="ECO:0000259" key="6">
    <source>
        <dbReference type="Pfam" id="PF04542"/>
    </source>
</evidence>
<accession>A0A7X0RY44</accession>
<dbReference type="InterPro" id="IPR014284">
    <property type="entry name" value="RNA_pol_sigma-70_dom"/>
</dbReference>
<dbReference type="Proteomes" id="UP000547209">
    <property type="component" value="Unassembled WGS sequence"/>
</dbReference>
<sequence>MIPARNLQADDLVSCLADVGQGSVEAFDLLYVRITPFLIPIACQLLGDRMEAEDVCHDVLLGVILHPERYDPARGSVEAWLAMQTKSRCLDRLRKRKKTVFNRIAPADWPAKADGSALPEDAVVARMDGELLRKALAQLPVTQREVLAASYFGSRTLRELAETWQVPLGTVKSRMRYGLAHLRKVLVRLGWEEESRGERHG</sequence>
<dbReference type="CDD" id="cd06171">
    <property type="entry name" value="Sigma70_r4"/>
    <property type="match status" value="1"/>
</dbReference>
<dbReference type="Gene3D" id="1.10.10.10">
    <property type="entry name" value="Winged helix-like DNA-binding domain superfamily/Winged helix DNA-binding domain"/>
    <property type="match status" value="1"/>
</dbReference>
<dbReference type="NCBIfam" id="TIGR02937">
    <property type="entry name" value="sigma70-ECF"/>
    <property type="match status" value="1"/>
</dbReference>
<evidence type="ECO:0000256" key="2">
    <source>
        <dbReference type="ARBA" id="ARBA00023015"/>
    </source>
</evidence>
<comment type="similarity">
    <text evidence="1">Belongs to the sigma-70 factor family. ECF subfamily.</text>
</comment>
<dbReference type="PANTHER" id="PTHR43133">
    <property type="entry name" value="RNA POLYMERASE ECF-TYPE SIGMA FACTO"/>
    <property type="match status" value="1"/>
</dbReference>
<name>A0A7X0RY44_9BACL</name>
<dbReference type="InterPro" id="IPR039425">
    <property type="entry name" value="RNA_pol_sigma-70-like"/>
</dbReference>
<comment type="caution">
    <text evidence="8">The sequence shown here is derived from an EMBL/GenBank/DDBJ whole genome shotgun (WGS) entry which is preliminary data.</text>
</comment>
<dbReference type="GO" id="GO:0003677">
    <property type="term" value="F:DNA binding"/>
    <property type="evidence" value="ECO:0007669"/>
    <property type="project" value="UniProtKB-KW"/>
</dbReference>
<proteinExistence type="inferred from homology"/>
<dbReference type="Gene3D" id="1.10.1740.10">
    <property type="match status" value="1"/>
</dbReference>
<evidence type="ECO:0000256" key="3">
    <source>
        <dbReference type="ARBA" id="ARBA00023082"/>
    </source>
</evidence>
<dbReference type="Pfam" id="PF04542">
    <property type="entry name" value="Sigma70_r2"/>
    <property type="match status" value="1"/>
</dbReference>
<dbReference type="AlphaFoldDB" id="A0A7X0RY44"/>
<dbReference type="RefSeq" id="WP_185672075.1">
    <property type="nucleotide sequence ID" value="NZ_JACJVP010000044.1"/>
</dbReference>
<keyword evidence="9" id="KW-1185">Reference proteome</keyword>
<evidence type="ECO:0000313" key="8">
    <source>
        <dbReference type="EMBL" id="MBB6674224.1"/>
    </source>
</evidence>
<dbReference type="GO" id="GO:0016987">
    <property type="term" value="F:sigma factor activity"/>
    <property type="evidence" value="ECO:0007669"/>
    <property type="project" value="UniProtKB-KW"/>
</dbReference>
<protein>
    <submittedName>
        <fullName evidence="8">Sigma-70 family RNA polymerase sigma factor</fullName>
    </submittedName>
</protein>
<evidence type="ECO:0000313" key="9">
    <source>
        <dbReference type="Proteomes" id="UP000547209"/>
    </source>
</evidence>
<evidence type="ECO:0000256" key="1">
    <source>
        <dbReference type="ARBA" id="ARBA00010641"/>
    </source>
</evidence>
<gene>
    <name evidence="8" type="ORF">H7C19_26425</name>
</gene>
<organism evidence="8 9">
    <name type="scientific">Cohnella nanjingensis</name>
    <dbReference type="NCBI Taxonomy" id="1387779"/>
    <lineage>
        <taxon>Bacteria</taxon>
        <taxon>Bacillati</taxon>
        <taxon>Bacillota</taxon>
        <taxon>Bacilli</taxon>
        <taxon>Bacillales</taxon>
        <taxon>Paenibacillaceae</taxon>
        <taxon>Cohnella</taxon>
    </lineage>
</organism>
<dbReference type="EMBL" id="JACJVP010000044">
    <property type="protein sequence ID" value="MBB6674224.1"/>
    <property type="molecule type" value="Genomic_DNA"/>
</dbReference>
<dbReference type="InterPro" id="IPR036388">
    <property type="entry name" value="WH-like_DNA-bd_sf"/>
</dbReference>
<evidence type="ECO:0000259" key="7">
    <source>
        <dbReference type="Pfam" id="PF04545"/>
    </source>
</evidence>
<feature type="domain" description="RNA polymerase sigma-70 region 4" evidence="7">
    <location>
        <begin position="135"/>
        <end position="184"/>
    </location>
</feature>
<keyword evidence="5" id="KW-0804">Transcription</keyword>
<dbReference type="Pfam" id="PF04545">
    <property type="entry name" value="Sigma70_r4"/>
    <property type="match status" value="1"/>
</dbReference>
<evidence type="ECO:0000256" key="5">
    <source>
        <dbReference type="ARBA" id="ARBA00023163"/>
    </source>
</evidence>
<feature type="domain" description="RNA polymerase sigma-70 region 2" evidence="6">
    <location>
        <begin position="30"/>
        <end position="98"/>
    </location>
</feature>
<dbReference type="InterPro" id="IPR013325">
    <property type="entry name" value="RNA_pol_sigma_r2"/>
</dbReference>
<dbReference type="SUPFAM" id="SSF88946">
    <property type="entry name" value="Sigma2 domain of RNA polymerase sigma factors"/>
    <property type="match status" value="1"/>
</dbReference>
<dbReference type="InterPro" id="IPR007627">
    <property type="entry name" value="RNA_pol_sigma70_r2"/>
</dbReference>
<evidence type="ECO:0000256" key="4">
    <source>
        <dbReference type="ARBA" id="ARBA00023125"/>
    </source>
</evidence>
<keyword evidence="4" id="KW-0238">DNA-binding</keyword>
<keyword evidence="3" id="KW-0731">Sigma factor</keyword>
<dbReference type="SUPFAM" id="SSF88659">
    <property type="entry name" value="Sigma3 and sigma4 domains of RNA polymerase sigma factors"/>
    <property type="match status" value="1"/>
</dbReference>
<dbReference type="PANTHER" id="PTHR43133:SF62">
    <property type="entry name" value="RNA POLYMERASE SIGMA FACTOR SIGZ"/>
    <property type="match status" value="1"/>
</dbReference>